<evidence type="ECO:0000256" key="9">
    <source>
        <dbReference type="SAM" id="Phobius"/>
    </source>
</evidence>
<proteinExistence type="inferred from homology"/>
<evidence type="ECO:0000259" key="10">
    <source>
        <dbReference type="Pfam" id="PF02544"/>
    </source>
</evidence>
<dbReference type="AlphaFoldDB" id="A0A9P4HZW6"/>
<dbReference type="Proteomes" id="UP000799776">
    <property type="component" value="Unassembled WGS sequence"/>
</dbReference>
<comment type="similarity">
    <text evidence="2">Belongs to the steroid 5-alpha reductase family.</text>
</comment>
<reference evidence="11" key="1">
    <citation type="journal article" date="2020" name="Stud. Mycol.">
        <title>101 Dothideomycetes genomes: a test case for predicting lifestyles and emergence of pathogens.</title>
        <authorList>
            <person name="Haridas S."/>
            <person name="Albert R."/>
            <person name="Binder M."/>
            <person name="Bloem J."/>
            <person name="Labutti K."/>
            <person name="Salamov A."/>
            <person name="Andreopoulos B."/>
            <person name="Baker S."/>
            <person name="Barry K."/>
            <person name="Bills G."/>
            <person name="Bluhm B."/>
            <person name="Cannon C."/>
            <person name="Castanera R."/>
            <person name="Culley D."/>
            <person name="Daum C."/>
            <person name="Ezra D."/>
            <person name="Gonzalez J."/>
            <person name="Henrissat B."/>
            <person name="Kuo A."/>
            <person name="Liang C."/>
            <person name="Lipzen A."/>
            <person name="Lutzoni F."/>
            <person name="Magnuson J."/>
            <person name="Mondo S."/>
            <person name="Nolan M."/>
            <person name="Ohm R."/>
            <person name="Pangilinan J."/>
            <person name="Park H.-J."/>
            <person name="Ramirez L."/>
            <person name="Alfaro M."/>
            <person name="Sun H."/>
            <person name="Tritt A."/>
            <person name="Yoshinaga Y."/>
            <person name="Zwiers L.-H."/>
            <person name="Turgeon B."/>
            <person name="Goodwin S."/>
            <person name="Spatafora J."/>
            <person name="Crous P."/>
            <person name="Grigoriev I."/>
        </authorList>
    </citation>
    <scope>NUCLEOTIDE SEQUENCE</scope>
    <source>
        <strain evidence="11">CBS 121410</strain>
    </source>
</reference>
<dbReference type="InterPro" id="IPR039357">
    <property type="entry name" value="SRD5A/TECR"/>
</dbReference>
<keyword evidence="6" id="KW-0560">Oxidoreductase</keyword>
<keyword evidence="8 9" id="KW-0472">Membrane</keyword>
<evidence type="ECO:0000256" key="3">
    <source>
        <dbReference type="ARBA" id="ARBA00022516"/>
    </source>
</evidence>
<dbReference type="Pfam" id="PF02544">
    <property type="entry name" value="Steroid_dh"/>
    <property type="match status" value="1"/>
</dbReference>
<feature type="transmembrane region" description="Helical" evidence="9">
    <location>
        <begin position="173"/>
        <end position="191"/>
    </location>
</feature>
<keyword evidence="3" id="KW-0444">Lipid biosynthesis</keyword>
<keyword evidence="7" id="KW-0443">Lipid metabolism</keyword>
<feature type="transmembrane region" description="Helical" evidence="9">
    <location>
        <begin position="273"/>
        <end position="293"/>
    </location>
</feature>
<dbReference type="PANTHER" id="PTHR10556">
    <property type="entry name" value="3-OXO-5-ALPHA-STEROID 4-DEHYDROGENASE"/>
    <property type="match status" value="1"/>
</dbReference>
<dbReference type="OrthoDB" id="540503at2759"/>
<evidence type="ECO:0000256" key="8">
    <source>
        <dbReference type="ARBA" id="ARBA00023136"/>
    </source>
</evidence>
<sequence>MATENVTLVVQPRGKPIRKLPSETTIALTDSTAELYKRLAAATGSSVHRLRVAKGSDGSVVPNNTKILVESTGLRQKSTITVKDLGPQIAWRTVFLVEYLGPILIHPLIFYGREYIYPTPSLKATPLPEPTAAQYAILYMCILHFIKREFETIFVHRFSSATMPAFNIFKNSGHYWALSGLLIAYFAYGPVDASSPLLGPVAMTAATFLFPVAELANLSTHLTLRNLRPANDPTARGIPKGLGFDLVTCPNYLFETLAWACVALASACVSLRAFLATSLFIVVAAGQMAAWAAKKEKRYRKEFGSTYQRKKFAMLPGIF</sequence>
<accession>A0A9P4HZW6</accession>
<evidence type="ECO:0000256" key="5">
    <source>
        <dbReference type="ARBA" id="ARBA00022989"/>
    </source>
</evidence>
<comment type="subcellular location">
    <subcellularLocation>
        <location evidence="1">Membrane</location>
        <topology evidence="1">Multi-pass membrane protein</topology>
    </subcellularLocation>
</comment>
<evidence type="ECO:0000256" key="1">
    <source>
        <dbReference type="ARBA" id="ARBA00004141"/>
    </source>
</evidence>
<evidence type="ECO:0000256" key="6">
    <source>
        <dbReference type="ARBA" id="ARBA00023002"/>
    </source>
</evidence>
<evidence type="ECO:0000256" key="2">
    <source>
        <dbReference type="ARBA" id="ARBA00007742"/>
    </source>
</evidence>
<keyword evidence="12" id="KW-1185">Reference proteome</keyword>
<dbReference type="GO" id="GO:0042761">
    <property type="term" value="P:very long-chain fatty acid biosynthetic process"/>
    <property type="evidence" value="ECO:0007669"/>
    <property type="project" value="TreeGrafter"/>
</dbReference>
<dbReference type="GO" id="GO:0016020">
    <property type="term" value="C:membrane"/>
    <property type="evidence" value="ECO:0007669"/>
    <property type="project" value="UniProtKB-SubCell"/>
</dbReference>
<comment type="caution">
    <text evidence="11">The sequence shown here is derived from an EMBL/GenBank/DDBJ whole genome shotgun (WGS) entry which is preliminary data.</text>
</comment>
<evidence type="ECO:0000256" key="7">
    <source>
        <dbReference type="ARBA" id="ARBA00023098"/>
    </source>
</evidence>
<gene>
    <name evidence="11" type="ORF">K490DRAFT_63051</name>
</gene>
<feature type="domain" description="3-oxo-5-alpha-steroid 4-dehydrogenase C-terminal" evidence="10">
    <location>
        <begin position="162"/>
        <end position="319"/>
    </location>
</feature>
<dbReference type="InterPro" id="IPR001104">
    <property type="entry name" value="3-oxo-5_a-steroid_4-DH_C"/>
</dbReference>
<evidence type="ECO:0000256" key="4">
    <source>
        <dbReference type="ARBA" id="ARBA00022692"/>
    </source>
</evidence>
<protein>
    <submittedName>
        <fullName evidence="11">Enoyl reductase</fullName>
    </submittedName>
</protein>
<dbReference type="PROSITE" id="PS50244">
    <property type="entry name" value="S5A_REDUCTASE"/>
    <property type="match status" value="1"/>
</dbReference>
<organism evidence="11 12">
    <name type="scientific">Saccharata proteae CBS 121410</name>
    <dbReference type="NCBI Taxonomy" id="1314787"/>
    <lineage>
        <taxon>Eukaryota</taxon>
        <taxon>Fungi</taxon>
        <taxon>Dikarya</taxon>
        <taxon>Ascomycota</taxon>
        <taxon>Pezizomycotina</taxon>
        <taxon>Dothideomycetes</taxon>
        <taxon>Dothideomycetes incertae sedis</taxon>
        <taxon>Botryosphaeriales</taxon>
        <taxon>Saccharataceae</taxon>
        <taxon>Saccharata</taxon>
    </lineage>
</organism>
<keyword evidence="4 9" id="KW-0812">Transmembrane</keyword>
<feature type="transmembrane region" description="Helical" evidence="9">
    <location>
        <begin position="197"/>
        <end position="218"/>
    </location>
</feature>
<dbReference type="PANTHER" id="PTHR10556:SF28">
    <property type="entry name" value="VERY-LONG-CHAIN ENOYL-COA REDUCTASE"/>
    <property type="match status" value="1"/>
</dbReference>
<name>A0A9P4HZW6_9PEZI</name>
<evidence type="ECO:0000313" key="11">
    <source>
        <dbReference type="EMBL" id="KAF2090180.1"/>
    </source>
</evidence>
<dbReference type="GO" id="GO:0016627">
    <property type="term" value="F:oxidoreductase activity, acting on the CH-CH group of donors"/>
    <property type="evidence" value="ECO:0007669"/>
    <property type="project" value="InterPro"/>
</dbReference>
<keyword evidence="5 9" id="KW-1133">Transmembrane helix</keyword>
<evidence type="ECO:0000313" key="12">
    <source>
        <dbReference type="Proteomes" id="UP000799776"/>
    </source>
</evidence>
<dbReference type="EMBL" id="ML978713">
    <property type="protein sequence ID" value="KAF2090180.1"/>
    <property type="molecule type" value="Genomic_DNA"/>
</dbReference>